<dbReference type="InterPro" id="IPR001611">
    <property type="entry name" value="Leu-rich_rpt"/>
</dbReference>
<evidence type="ECO:0000313" key="13">
    <source>
        <dbReference type="RefSeq" id="XP_072840028.1"/>
    </source>
</evidence>
<feature type="domain" description="NACHT" evidence="10">
    <location>
        <begin position="237"/>
        <end position="370"/>
    </location>
</feature>
<evidence type="ECO:0000259" key="10">
    <source>
        <dbReference type="PROSITE" id="PS50837"/>
    </source>
</evidence>
<organism evidence="11 13">
    <name type="scientific">Pogona vitticeps</name>
    <name type="common">central bearded dragon</name>
    <dbReference type="NCBI Taxonomy" id="103695"/>
    <lineage>
        <taxon>Eukaryota</taxon>
        <taxon>Metazoa</taxon>
        <taxon>Chordata</taxon>
        <taxon>Craniata</taxon>
        <taxon>Vertebrata</taxon>
        <taxon>Euteleostomi</taxon>
        <taxon>Lepidosauria</taxon>
        <taxon>Squamata</taxon>
        <taxon>Bifurcata</taxon>
        <taxon>Unidentata</taxon>
        <taxon>Episquamata</taxon>
        <taxon>Toxicofera</taxon>
        <taxon>Iguania</taxon>
        <taxon>Acrodonta</taxon>
        <taxon>Agamidae</taxon>
        <taxon>Amphibolurinae</taxon>
        <taxon>Pogona</taxon>
    </lineage>
</organism>
<keyword evidence="5" id="KW-0547">Nucleotide-binding</keyword>
<evidence type="ECO:0000256" key="6">
    <source>
        <dbReference type="ARBA" id="ARBA00022840"/>
    </source>
</evidence>
<dbReference type="Pfam" id="PF13516">
    <property type="entry name" value="LRR_6"/>
    <property type="match status" value="2"/>
</dbReference>
<keyword evidence="4" id="KW-0677">Repeat</keyword>
<dbReference type="Gene3D" id="3.80.10.10">
    <property type="entry name" value="Ribonuclease Inhibitor"/>
    <property type="match status" value="1"/>
</dbReference>
<dbReference type="RefSeq" id="XP_072840026.1">
    <property type="nucleotide sequence ID" value="XM_072983925.1"/>
</dbReference>
<evidence type="ECO:0000256" key="9">
    <source>
        <dbReference type="ARBA" id="ARBA00023233"/>
    </source>
</evidence>
<dbReference type="RefSeq" id="XP_072840030.1">
    <property type="nucleotide sequence ID" value="XM_072983929.1"/>
</dbReference>
<dbReference type="RefSeq" id="XP_072840029.1">
    <property type="nucleotide sequence ID" value="XM_072983928.1"/>
</dbReference>
<dbReference type="PROSITE" id="PS50837">
    <property type="entry name" value="NACHT"/>
    <property type="match status" value="1"/>
</dbReference>
<protein>
    <submittedName>
        <fullName evidence="12 13">NACHT, LRR and PYD domains-containing protein 12-like</fullName>
    </submittedName>
</protein>
<evidence type="ECO:0000313" key="12">
    <source>
        <dbReference type="RefSeq" id="XP_072840026.1"/>
    </source>
</evidence>
<keyword evidence="9" id="KW-1271">Inflammasome</keyword>
<dbReference type="InterPro" id="IPR007111">
    <property type="entry name" value="NACHT_NTPase"/>
</dbReference>
<gene>
    <name evidence="12 13 14 15" type="primary">LOC110083759</name>
</gene>
<sequence length="885" mass="100857">MEGNIQEFGRCLDSFTEGQLRKLTEHFKQDLIYVIENDINGVVSDLKRENVITSQQAQAYKELETRQDSTKAAEKLVADFFSKSKVMAMELWKCLFSLMSQCPHPNLEGMMDEITCNGQTLLDEILINETGHTLDPEMKVVQDELKSILFEQTRRLQENREGAGPHGQSFPIVSRYVELKVISEAQFRRQRLQEHETLAAAGELNEYRLRQKTQAKLERITLDRLFRWCFRLKQTARSVMVSGVAGVGKTTLVQKFLFDWATNKHYQKFSFVFFFKFRDLNMVRSGTSLESLILQSYPDLEVQLGAILQDPDRLLFIFDGLDESNGDLHLKSPEFCTWPKDVKPVPVIVASLLKEKLLKGCSVILTSRPSKLANLEAGVFHRVVGIVGFLSQERERYFLNYFEEEAVARNALAHVRDSQVLYTLCYNPSYCWITCTALQPYFTANAERGHPLPRTVTQLFVSYVKHMLVNHTREPLRQTDVRERLTRLGWLADYGLNHHILIFEENSLEGFHVPESPLRTAFLVENLKLHKPLEVTYSFVHLTVQEFFAALVPFLEFDEDNFEETKAGARSNRSGEFDIFLRFLSGLSDPATRGPLEAILGEFSKPAPGKVIDYLSSIDCTALLSSTEHGGKRKALNYLSWLFEAQNEPLVLQMLGGHVCMTFSELILTPVDCAILGYILSCCNQMERLDLDSCYIQTEGLQKLGPHLHKIRELSLCNNYLQDSAIEHLAAALKHRDCRLETLSLAKNGLTEKCCEGLKQACLANRTLLRLNLTRNKLQNKGISILLGVFSNPNCAIEELSFQENALSDDACPTLFLALFGNQTLRRLNLSGNNFTDACFEEMCNLIPVCRGLEEIRLNLCDFTPEVEKKLKTLEESREGLKIFI</sequence>
<dbReference type="InterPro" id="IPR027417">
    <property type="entry name" value="P-loop_NTPase"/>
</dbReference>
<keyword evidence="11" id="KW-1185">Reference proteome</keyword>
<dbReference type="Pfam" id="PF17776">
    <property type="entry name" value="NLRC4_HD2"/>
    <property type="match status" value="1"/>
</dbReference>
<accession>A0ABM5F3P2</accession>
<evidence type="ECO:0000256" key="7">
    <source>
        <dbReference type="ARBA" id="ARBA00022843"/>
    </source>
</evidence>
<evidence type="ECO:0000256" key="1">
    <source>
        <dbReference type="ARBA" id="ARBA00004110"/>
    </source>
</evidence>
<dbReference type="SUPFAM" id="SSF52047">
    <property type="entry name" value="RNI-like"/>
    <property type="match status" value="1"/>
</dbReference>
<evidence type="ECO:0000256" key="4">
    <source>
        <dbReference type="ARBA" id="ARBA00022737"/>
    </source>
</evidence>
<dbReference type="InterPro" id="IPR032675">
    <property type="entry name" value="LRR_dom_sf"/>
</dbReference>
<dbReference type="SUPFAM" id="SSF52540">
    <property type="entry name" value="P-loop containing nucleoside triphosphate hydrolases"/>
    <property type="match status" value="1"/>
</dbReference>
<evidence type="ECO:0000313" key="14">
    <source>
        <dbReference type="RefSeq" id="XP_072840029.1"/>
    </source>
</evidence>
<evidence type="ECO:0000313" key="15">
    <source>
        <dbReference type="RefSeq" id="XP_072840030.1"/>
    </source>
</evidence>
<evidence type="ECO:0000256" key="3">
    <source>
        <dbReference type="ARBA" id="ARBA00022490"/>
    </source>
</evidence>
<dbReference type="RefSeq" id="XP_072840028.1">
    <property type="nucleotide sequence ID" value="XM_072983927.1"/>
</dbReference>
<dbReference type="PANTHER" id="PTHR45690:SF19">
    <property type="entry name" value="NACHT, LRR AND PYD DOMAINS-CONTAINING PROTEIN 3"/>
    <property type="match status" value="1"/>
</dbReference>
<dbReference type="Pfam" id="PF05729">
    <property type="entry name" value="NACHT"/>
    <property type="match status" value="1"/>
</dbReference>
<comment type="subcellular location">
    <subcellularLocation>
        <location evidence="1">Inflammasome</location>
    </subcellularLocation>
</comment>
<keyword evidence="6" id="KW-0067">ATP-binding</keyword>
<dbReference type="SMART" id="SM00368">
    <property type="entry name" value="LRR_RI"/>
    <property type="match status" value="5"/>
</dbReference>
<evidence type="ECO:0000256" key="5">
    <source>
        <dbReference type="ARBA" id="ARBA00022741"/>
    </source>
</evidence>
<evidence type="ECO:0000256" key="2">
    <source>
        <dbReference type="ARBA" id="ARBA00008665"/>
    </source>
</evidence>
<keyword evidence="3" id="KW-0963">Cytoplasm</keyword>
<dbReference type="InterPro" id="IPR041267">
    <property type="entry name" value="NLRP_HD2"/>
</dbReference>
<reference evidence="12 13" key="1">
    <citation type="submission" date="2025-05" db="UniProtKB">
        <authorList>
            <consortium name="RefSeq"/>
        </authorList>
    </citation>
    <scope>IDENTIFICATION</scope>
</reference>
<keyword evidence="7" id="KW-0832">Ubl conjugation</keyword>
<dbReference type="Proteomes" id="UP001652642">
    <property type="component" value="Chromosome 15"/>
</dbReference>
<evidence type="ECO:0000256" key="8">
    <source>
        <dbReference type="ARBA" id="ARBA00023198"/>
    </source>
</evidence>
<dbReference type="InterPro" id="IPR050637">
    <property type="entry name" value="NLRP_innate_immun_reg"/>
</dbReference>
<dbReference type="GeneID" id="110083759"/>
<keyword evidence="8" id="KW-0395">Inflammatory response</keyword>
<proteinExistence type="inferred from homology"/>
<dbReference type="PANTHER" id="PTHR45690">
    <property type="entry name" value="NACHT, LRR AND PYD DOMAINS-CONTAINING PROTEIN 12"/>
    <property type="match status" value="1"/>
</dbReference>
<evidence type="ECO:0000313" key="11">
    <source>
        <dbReference type="Proteomes" id="UP001652642"/>
    </source>
</evidence>
<comment type="similarity">
    <text evidence="2">Belongs to the NLRP family.</text>
</comment>
<dbReference type="Gene3D" id="3.40.50.300">
    <property type="entry name" value="P-loop containing nucleotide triphosphate hydrolases"/>
    <property type="match status" value="1"/>
</dbReference>
<name>A0ABM5F3P2_9SAUR</name>